<dbReference type="PROSITE" id="PS01001">
    <property type="entry name" value="SDH_CYT_2"/>
    <property type="match status" value="1"/>
</dbReference>
<dbReference type="PANTHER" id="PTHR10978:SF5">
    <property type="entry name" value="SUCCINATE DEHYDROGENASE CYTOCHROME B560 SUBUNIT, MITOCHONDRIAL"/>
    <property type="match status" value="1"/>
</dbReference>
<dbReference type="GO" id="GO:0009055">
    <property type="term" value="F:electron transfer activity"/>
    <property type="evidence" value="ECO:0007669"/>
    <property type="project" value="InterPro"/>
</dbReference>
<dbReference type="Proteomes" id="UP000044071">
    <property type="component" value="Unassembled WGS sequence"/>
</dbReference>
<keyword evidence="10 13" id="KW-0472">Membrane</keyword>
<dbReference type="NCBIfam" id="TIGR02970">
    <property type="entry name" value="succ_dehyd_cytB"/>
    <property type="match status" value="1"/>
</dbReference>
<dbReference type="InterPro" id="IPR014314">
    <property type="entry name" value="Succ_DH_cytb556"/>
</dbReference>
<dbReference type="InterPro" id="IPR018495">
    <property type="entry name" value="Succ_DH_cyt_bsu_CS"/>
</dbReference>
<feature type="binding site" description="axial binding residue" evidence="12">
    <location>
        <position position="81"/>
    </location>
    <ligand>
        <name>heme</name>
        <dbReference type="ChEBI" id="CHEBI:30413"/>
        <note>ligand shared with second transmembrane subunit</note>
    </ligand>
    <ligandPart>
        <name>Fe</name>
        <dbReference type="ChEBI" id="CHEBI:18248"/>
    </ligandPart>
</feature>
<name>A0A078L2M1_9GAMM</name>
<keyword evidence="9 12" id="KW-0408">Iron</keyword>
<evidence type="ECO:0000256" key="9">
    <source>
        <dbReference type="ARBA" id="ARBA00023004"/>
    </source>
</evidence>
<dbReference type="EMBL" id="CCSB01000005">
    <property type="protein sequence ID" value="CDZ79457.1"/>
    <property type="molecule type" value="Genomic_DNA"/>
</dbReference>
<accession>A0A078L2M1</accession>
<sequence>MMNEHQFRNLNLLTIRYPFTAIISLLHRLSGIFLFLLIPFLLWMLDSATGTTDGFERVQTLLTNLPVKLLLWLFLVALWYHLIAGIRHLLMDIGIGESLKSARLSGGITVVITLLAAILLGSWLW</sequence>
<evidence type="ECO:0000256" key="1">
    <source>
        <dbReference type="ARBA" id="ARBA00004050"/>
    </source>
</evidence>
<comment type="cofactor">
    <cofactor evidence="12">
        <name>heme</name>
        <dbReference type="ChEBI" id="CHEBI:30413"/>
    </cofactor>
    <text evidence="12">The heme is bound between the two transmembrane subunits.</text>
</comment>
<keyword evidence="5 12" id="KW-0349">Heme</keyword>
<evidence type="ECO:0000256" key="4">
    <source>
        <dbReference type="ARBA" id="ARBA00020076"/>
    </source>
</evidence>
<organism evidence="14 15">
    <name type="scientific">Legionella massiliensis</name>
    <dbReference type="NCBI Taxonomy" id="1034943"/>
    <lineage>
        <taxon>Bacteria</taxon>
        <taxon>Pseudomonadati</taxon>
        <taxon>Pseudomonadota</taxon>
        <taxon>Gammaproteobacteria</taxon>
        <taxon>Legionellales</taxon>
        <taxon>Legionellaceae</taxon>
        <taxon>Legionella</taxon>
    </lineage>
</organism>
<evidence type="ECO:0000256" key="2">
    <source>
        <dbReference type="ARBA" id="ARBA00004141"/>
    </source>
</evidence>
<evidence type="ECO:0000256" key="3">
    <source>
        <dbReference type="ARBA" id="ARBA00007244"/>
    </source>
</evidence>
<keyword evidence="6 13" id="KW-0812">Transmembrane</keyword>
<dbReference type="Gene3D" id="1.20.1300.10">
    <property type="entry name" value="Fumarate reductase/succinate dehydrogenase, transmembrane subunit"/>
    <property type="match status" value="1"/>
</dbReference>
<dbReference type="InterPro" id="IPR000701">
    <property type="entry name" value="SuccDH_FuR_B_TM-su"/>
</dbReference>
<gene>
    <name evidence="14" type="primary">sdhC_2</name>
    <name evidence="14" type="ORF">BN59_03775</name>
</gene>
<dbReference type="GO" id="GO:0005886">
    <property type="term" value="C:plasma membrane"/>
    <property type="evidence" value="ECO:0007669"/>
    <property type="project" value="TreeGrafter"/>
</dbReference>
<comment type="subcellular location">
    <subcellularLocation>
        <location evidence="2">Membrane</location>
        <topology evidence="2">Multi-pass membrane protein</topology>
    </subcellularLocation>
</comment>
<evidence type="ECO:0000256" key="11">
    <source>
        <dbReference type="ARBA" id="ARBA00025912"/>
    </source>
</evidence>
<feature type="transmembrane region" description="Helical" evidence="13">
    <location>
        <begin position="104"/>
        <end position="124"/>
    </location>
</feature>
<evidence type="ECO:0000256" key="13">
    <source>
        <dbReference type="SAM" id="Phobius"/>
    </source>
</evidence>
<feature type="transmembrane region" description="Helical" evidence="13">
    <location>
        <begin position="65"/>
        <end position="83"/>
    </location>
</feature>
<dbReference type="GO" id="GO:0006099">
    <property type="term" value="P:tricarboxylic acid cycle"/>
    <property type="evidence" value="ECO:0007669"/>
    <property type="project" value="InterPro"/>
</dbReference>
<dbReference type="RefSeq" id="WP_245614418.1">
    <property type="nucleotide sequence ID" value="NZ_CCVW01000005.1"/>
</dbReference>
<dbReference type="InterPro" id="IPR034804">
    <property type="entry name" value="SQR/QFR_C/D"/>
</dbReference>
<evidence type="ECO:0000256" key="8">
    <source>
        <dbReference type="ARBA" id="ARBA00022989"/>
    </source>
</evidence>
<keyword evidence="8 13" id="KW-1133">Transmembrane helix</keyword>
<feature type="transmembrane region" description="Helical" evidence="13">
    <location>
        <begin position="21"/>
        <end position="45"/>
    </location>
</feature>
<evidence type="ECO:0000256" key="6">
    <source>
        <dbReference type="ARBA" id="ARBA00022692"/>
    </source>
</evidence>
<evidence type="ECO:0000313" key="15">
    <source>
        <dbReference type="Proteomes" id="UP000044071"/>
    </source>
</evidence>
<dbReference type="PANTHER" id="PTHR10978">
    <property type="entry name" value="SUCCINATE DEHYDROGENASE CYTOCHROME B560 SUBUNIT"/>
    <property type="match status" value="1"/>
</dbReference>
<evidence type="ECO:0000256" key="10">
    <source>
        <dbReference type="ARBA" id="ARBA00023136"/>
    </source>
</evidence>
<keyword evidence="7 12" id="KW-0479">Metal-binding</keyword>
<dbReference type="eggNOG" id="COG2009">
    <property type="taxonomic scope" value="Bacteria"/>
</dbReference>
<protein>
    <recommendedName>
        <fullName evidence="4">Succinate dehydrogenase cytochrome b556 subunit</fullName>
    </recommendedName>
</protein>
<dbReference type="CDD" id="cd03499">
    <property type="entry name" value="SQR_TypeC_SdhC"/>
    <property type="match status" value="1"/>
</dbReference>
<proteinExistence type="inferred from homology"/>
<dbReference type="SUPFAM" id="SSF81343">
    <property type="entry name" value="Fumarate reductase respiratory complex transmembrane subunits"/>
    <property type="match status" value="1"/>
</dbReference>
<dbReference type="GO" id="GO:0046872">
    <property type="term" value="F:metal ion binding"/>
    <property type="evidence" value="ECO:0007669"/>
    <property type="project" value="UniProtKB-KW"/>
</dbReference>
<evidence type="ECO:0000256" key="7">
    <source>
        <dbReference type="ARBA" id="ARBA00022723"/>
    </source>
</evidence>
<reference evidence="14 15" key="1">
    <citation type="submission" date="2014-06" db="EMBL/GenBank/DDBJ databases">
        <authorList>
            <person name="Urmite Genomes Urmite Genomes"/>
        </authorList>
    </citation>
    <scope>NUCLEOTIDE SEQUENCE [LARGE SCALE GENOMIC DNA]</scope>
</reference>
<dbReference type="AlphaFoldDB" id="A0A078L2M1"/>
<dbReference type="STRING" id="1034943.BN59_03775"/>
<comment type="similarity">
    <text evidence="3">Belongs to the cytochrome b560 family.</text>
</comment>
<evidence type="ECO:0000256" key="5">
    <source>
        <dbReference type="ARBA" id="ARBA00022617"/>
    </source>
</evidence>
<comment type="subunit">
    <text evidence="11">Part of an enzyme complex containing four subunits: a flavoprotein, an iron-sulfur protein, plus two membrane-anchoring proteins, SdhC and SdhD. The complex can form homotrimers.</text>
</comment>
<keyword evidence="15" id="KW-1185">Reference proteome</keyword>
<comment type="function">
    <text evidence="1">Membrane-anchoring subunit of succinate dehydrogenase (SDH).</text>
</comment>
<evidence type="ECO:0000256" key="12">
    <source>
        <dbReference type="PIRSR" id="PIRSR000178-1"/>
    </source>
</evidence>
<dbReference type="PIRSF" id="PIRSF000178">
    <property type="entry name" value="SDH_cyt_b560"/>
    <property type="match status" value="1"/>
</dbReference>
<dbReference type="Pfam" id="PF01127">
    <property type="entry name" value="Sdh_cyt"/>
    <property type="match status" value="1"/>
</dbReference>
<evidence type="ECO:0000313" key="14">
    <source>
        <dbReference type="EMBL" id="CDZ79457.1"/>
    </source>
</evidence>